<dbReference type="AlphaFoldDB" id="A0A1H1P4R1"/>
<reference evidence="3" key="1">
    <citation type="submission" date="2016-10" db="EMBL/GenBank/DDBJ databases">
        <authorList>
            <person name="Varghese N."/>
            <person name="Submissions S."/>
        </authorList>
    </citation>
    <scope>NUCLEOTIDE SEQUENCE [LARGE SCALE GENOMIC DNA]</scope>
    <source>
        <strain evidence="3">NRRL B-51270</strain>
    </source>
</reference>
<feature type="domain" description="RiboL-PSP-HEPN" evidence="1">
    <location>
        <begin position="9"/>
        <end position="179"/>
    </location>
</feature>
<accession>A0A1H1P4R1</accession>
<dbReference type="EMBL" id="LT629736">
    <property type="protein sequence ID" value="SDS06256.1"/>
    <property type="molecule type" value="Genomic_DNA"/>
</dbReference>
<dbReference type="Proteomes" id="UP000243207">
    <property type="component" value="Chromosome I"/>
</dbReference>
<gene>
    <name evidence="2" type="ORF">SAMN05216421_0833</name>
</gene>
<dbReference type="STRING" id="487184.SAMN05216421_0833"/>
<evidence type="ECO:0000313" key="3">
    <source>
        <dbReference type="Proteomes" id="UP000243207"/>
    </source>
</evidence>
<evidence type="ECO:0000313" key="2">
    <source>
        <dbReference type="EMBL" id="SDS06256.1"/>
    </source>
</evidence>
<dbReference type="RefSeq" id="WP_093391969.1">
    <property type="nucleotide sequence ID" value="NZ_LT629736.1"/>
</dbReference>
<dbReference type="Pfam" id="PF18735">
    <property type="entry name" value="HEPN_RiboL-PSP"/>
    <property type="match status" value="1"/>
</dbReference>
<organism evidence="2 3">
    <name type="scientific">Halopseudomonas xinjiangensis</name>
    <dbReference type="NCBI Taxonomy" id="487184"/>
    <lineage>
        <taxon>Bacteria</taxon>
        <taxon>Pseudomonadati</taxon>
        <taxon>Pseudomonadota</taxon>
        <taxon>Gammaproteobacteria</taxon>
        <taxon>Pseudomonadales</taxon>
        <taxon>Pseudomonadaceae</taxon>
        <taxon>Halopseudomonas</taxon>
    </lineage>
</organism>
<dbReference type="InterPro" id="IPR041519">
    <property type="entry name" value="HEPN_RiboL-PSP"/>
</dbReference>
<proteinExistence type="predicted"/>
<sequence>MTPVDVLNSEYHSIVEFLNENSQPSLSSDVNKYFKKVIVLSSASYFEHRIQDILTKFVEEKTNNDICAINFFKKKAIGMQYHTYFTWGEKGNPDKPGKNANSFFALFGDDFKKAVEATIKDSPALDLSMKSFLEIGHLRNILVHSNFAAYNLDNKTTDEILELYGNSVPFVDFIEQVLKR</sequence>
<protein>
    <recommendedName>
        <fullName evidence="1">RiboL-PSP-HEPN domain-containing protein</fullName>
    </recommendedName>
</protein>
<dbReference type="OrthoDB" id="9770340at2"/>
<evidence type="ECO:0000259" key="1">
    <source>
        <dbReference type="Pfam" id="PF18735"/>
    </source>
</evidence>
<keyword evidence="3" id="KW-1185">Reference proteome</keyword>
<name>A0A1H1P4R1_9GAMM</name>